<sequence length="71" mass="7588">MSRHADTPSGPGKPLAERRDAVAEQEELDEMQQDESADSQGDAIENARHADRNAHSNTDSDNRGGGRGGQS</sequence>
<keyword evidence="3" id="KW-1185">Reference proteome</keyword>
<accession>A0A7Y6TX29</accession>
<protein>
    <submittedName>
        <fullName evidence="2">Uncharacterized protein</fullName>
    </submittedName>
</protein>
<feature type="compositionally biased region" description="Basic and acidic residues" evidence="1">
    <location>
        <begin position="45"/>
        <end position="64"/>
    </location>
</feature>
<proteinExistence type="predicted"/>
<gene>
    <name evidence="2" type="ORF">HQN59_12765</name>
</gene>
<comment type="caution">
    <text evidence="2">The sequence shown here is derived from an EMBL/GenBank/DDBJ whole genome shotgun (WGS) entry which is preliminary data.</text>
</comment>
<reference evidence="2 3" key="1">
    <citation type="submission" date="2020-06" db="EMBL/GenBank/DDBJ databases">
        <title>Schlegella sp. ID0723 isolated from air conditioner.</title>
        <authorList>
            <person name="Kim D.Y."/>
            <person name="Kim D.-U."/>
        </authorList>
    </citation>
    <scope>NUCLEOTIDE SEQUENCE [LARGE SCALE GENOMIC DNA]</scope>
    <source>
        <strain evidence="2 3">ID0723</strain>
    </source>
</reference>
<dbReference type="Proteomes" id="UP000529637">
    <property type="component" value="Unassembled WGS sequence"/>
</dbReference>
<dbReference type="RefSeq" id="WP_176069479.1">
    <property type="nucleotide sequence ID" value="NZ_JABWMJ010000005.1"/>
</dbReference>
<feature type="compositionally biased region" description="Acidic residues" evidence="1">
    <location>
        <begin position="23"/>
        <end position="37"/>
    </location>
</feature>
<evidence type="ECO:0000313" key="3">
    <source>
        <dbReference type="Proteomes" id="UP000529637"/>
    </source>
</evidence>
<dbReference type="AlphaFoldDB" id="A0A7Y6TX29"/>
<evidence type="ECO:0000313" key="2">
    <source>
        <dbReference type="EMBL" id="NUZ06635.1"/>
    </source>
</evidence>
<name>A0A7Y6TX29_9BURK</name>
<evidence type="ECO:0000256" key="1">
    <source>
        <dbReference type="SAM" id="MobiDB-lite"/>
    </source>
</evidence>
<organism evidence="2 3">
    <name type="scientific">Piscinibacter koreensis</name>
    <dbReference type="NCBI Taxonomy" id="2742824"/>
    <lineage>
        <taxon>Bacteria</taxon>
        <taxon>Pseudomonadati</taxon>
        <taxon>Pseudomonadota</taxon>
        <taxon>Betaproteobacteria</taxon>
        <taxon>Burkholderiales</taxon>
        <taxon>Sphaerotilaceae</taxon>
        <taxon>Piscinibacter</taxon>
    </lineage>
</organism>
<feature type="region of interest" description="Disordered" evidence="1">
    <location>
        <begin position="1"/>
        <end position="71"/>
    </location>
</feature>
<dbReference type="EMBL" id="JABWMJ010000005">
    <property type="protein sequence ID" value="NUZ06635.1"/>
    <property type="molecule type" value="Genomic_DNA"/>
</dbReference>